<gene>
    <name evidence="1" type="ORF">DZ858_05980</name>
</gene>
<proteinExistence type="predicted"/>
<dbReference type="AlphaFoldDB" id="A0A3E1QBX1"/>
<evidence type="ECO:0000313" key="2">
    <source>
        <dbReference type="Proteomes" id="UP000261082"/>
    </source>
</evidence>
<sequence length="173" mass="20549">MKIHKTIIISLLILSPLIGFGQHKEISVELNKLELRNDNFNTVLDSLVKHEKVCNYYSTELLFTIDIHKTFDNASILIESIDDKNIAFDLDPNGFFYYDKHLFLVIGDKLNSIFIESQIKKTFEYLEYDIFYKEYDSKERRILRIIHDDSFSQWEFLYDTENLILINKSTTCE</sequence>
<reference evidence="1 2" key="1">
    <citation type="journal article" date="2007" name="Int. J. Syst. Evol. Microbiol.">
        <title>Marixanthomonas ophiurae gen. nov., sp. nov., a marine bacterium of the family Flavobacteriaceae isolated from a deep-sea brittle star.</title>
        <authorList>
            <person name="Romanenko L.A."/>
            <person name="Uchino M."/>
            <person name="Frolova G.M."/>
            <person name="Mikhailov V.V."/>
        </authorList>
    </citation>
    <scope>NUCLEOTIDE SEQUENCE [LARGE SCALE GENOMIC DNA]</scope>
    <source>
        <strain evidence="1 2">KMM 3046</strain>
    </source>
</reference>
<dbReference type="Proteomes" id="UP000261082">
    <property type="component" value="Unassembled WGS sequence"/>
</dbReference>
<accession>A0A3E1QBX1</accession>
<evidence type="ECO:0000313" key="1">
    <source>
        <dbReference type="EMBL" id="RFN59606.1"/>
    </source>
</evidence>
<comment type="caution">
    <text evidence="1">The sequence shown here is derived from an EMBL/GenBank/DDBJ whole genome shotgun (WGS) entry which is preliminary data.</text>
</comment>
<keyword evidence="2" id="KW-1185">Reference proteome</keyword>
<dbReference type="RefSeq" id="WP_117158667.1">
    <property type="nucleotide sequence ID" value="NZ_QVID01000001.1"/>
</dbReference>
<name>A0A3E1QBX1_9FLAO</name>
<protein>
    <submittedName>
        <fullName evidence="1">Uncharacterized protein</fullName>
    </submittedName>
</protein>
<dbReference type="OrthoDB" id="1522549at2"/>
<dbReference type="EMBL" id="QVID01000001">
    <property type="protein sequence ID" value="RFN59606.1"/>
    <property type="molecule type" value="Genomic_DNA"/>
</dbReference>
<organism evidence="1 2">
    <name type="scientific">Marixanthomonas ophiurae</name>
    <dbReference type="NCBI Taxonomy" id="387659"/>
    <lineage>
        <taxon>Bacteria</taxon>
        <taxon>Pseudomonadati</taxon>
        <taxon>Bacteroidota</taxon>
        <taxon>Flavobacteriia</taxon>
        <taxon>Flavobacteriales</taxon>
        <taxon>Flavobacteriaceae</taxon>
        <taxon>Marixanthomonas</taxon>
    </lineage>
</organism>